<organism evidence="1">
    <name type="scientific">hydrothermal vent metagenome</name>
    <dbReference type="NCBI Taxonomy" id="652676"/>
    <lineage>
        <taxon>unclassified sequences</taxon>
        <taxon>metagenomes</taxon>
        <taxon>ecological metagenomes</taxon>
    </lineage>
</organism>
<accession>A0A160TJF1</accession>
<dbReference type="AlphaFoldDB" id="A0A160TJF1"/>
<protein>
    <submittedName>
        <fullName evidence="1">Uncharacterized protein</fullName>
    </submittedName>
</protein>
<gene>
    <name evidence="1" type="ORF">MGWOODY_Smn608</name>
</gene>
<proteinExistence type="predicted"/>
<reference evidence="1" key="1">
    <citation type="submission" date="2015-10" db="EMBL/GenBank/DDBJ databases">
        <authorList>
            <person name="Gilbert D.G."/>
        </authorList>
    </citation>
    <scope>NUCLEOTIDE SEQUENCE</scope>
</reference>
<dbReference type="EMBL" id="CZQE01000223">
    <property type="protein sequence ID" value="CUS45210.1"/>
    <property type="molecule type" value="Genomic_DNA"/>
</dbReference>
<name>A0A160TJF1_9ZZZZ</name>
<sequence length="53" mass="5907">MGNPCKGDHDRLTESCGRVAASIIVFHFNLPALFRRLVSYADILVPGEVRHAR</sequence>
<evidence type="ECO:0000313" key="1">
    <source>
        <dbReference type="EMBL" id="CUS45210.1"/>
    </source>
</evidence>